<name>A0A0N4X4I9_HAEPC</name>
<evidence type="ECO:0000313" key="1">
    <source>
        <dbReference type="WBParaSite" id="HPLM_0001928101-mRNA-1"/>
    </source>
</evidence>
<dbReference type="AlphaFoldDB" id="A0A0N4X4I9"/>
<organism evidence="1">
    <name type="scientific">Haemonchus placei</name>
    <name type="common">Barber's pole worm</name>
    <dbReference type="NCBI Taxonomy" id="6290"/>
    <lineage>
        <taxon>Eukaryota</taxon>
        <taxon>Metazoa</taxon>
        <taxon>Ecdysozoa</taxon>
        <taxon>Nematoda</taxon>
        <taxon>Chromadorea</taxon>
        <taxon>Rhabditida</taxon>
        <taxon>Rhabditina</taxon>
        <taxon>Rhabditomorpha</taxon>
        <taxon>Strongyloidea</taxon>
        <taxon>Trichostrongylidae</taxon>
        <taxon>Haemonchus</taxon>
    </lineage>
</organism>
<sequence>LTISLVVCITSMKTQIPQAYEDIARKTASPFKLYDAKGIRLRRSFGGMVIFAEEASIKRQSIQY</sequence>
<reference evidence="1" key="1">
    <citation type="submission" date="2017-02" db="UniProtKB">
        <authorList>
            <consortium name="WormBaseParasite"/>
        </authorList>
    </citation>
    <scope>IDENTIFICATION</scope>
</reference>
<proteinExistence type="predicted"/>
<protein>
    <submittedName>
        <fullName evidence="1">Glutathione peroxidase</fullName>
    </submittedName>
</protein>
<dbReference type="WBParaSite" id="HPLM_0001928101-mRNA-1">
    <property type="protein sequence ID" value="HPLM_0001928101-mRNA-1"/>
    <property type="gene ID" value="HPLM_0001928101"/>
</dbReference>
<accession>A0A0N4X4I9</accession>